<comment type="catalytic activity">
    <reaction evidence="2">
        <text>9-ribosyl-trans-zeatin 5'-phosphate + H2O = trans-zeatin + D-ribose 5-phosphate</text>
        <dbReference type="Rhea" id="RHEA:48564"/>
        <dbReference type="ChEBI" id="CHEBI:15377"/>
        <dbReference type="ChEBI" id="CHEBI:16522"/>
        <dbReference type="ChEBI" id="CHEBI:78346"/>
        <dbReference type="ChEBI" id="CHEBI:87947"/>
        <dbReference type="EC" id="3.2.2.n1"/>
    </reaction>
</comment>
<name>A0ABY7U4F4_9CORY</name>
<dbReference type="InterPro" id="IPR031100">
    <property type="entry name" value="LOG_fam"/>
</dbReference>
<evidence type="ECO:0000313" key="3">
    <source>
        <dbReference type="EMBL" id="WCZ31552.1"/>
    </source>
</evidence>
<keyword evidence="2" id="KW-0203">Cytokinin biosynthesis</keyword>
<dbReference type="NCBIfam" id="TIGR00730">
    <property type="entry name" value="Rossman fold protein, TIGR00730 family"/>
    <property type="match status" value="1"/>
</dbReference>
<comment type="similarity">
    <text evidence="1 2">Belongs to the LOG family.</text>
</comment>
<organism evidence="3 4">
    <name type="scientific">Corynebacterium massiliense DSM 45435</name>
    <dbReference type="NCBI Taxonomy" id="1121364"/>
    <lineage>
        <taxon>Bacteria</taxon>
        <taxon>Bacillati</taxon>
        <taxon>Actinomycetota</taxon>
        <taxon>Actinomycetes</taxon>
        <taxon>Mycobacteriales</taxon>
        <taxon>Corynebacteriaceae</taxon>
        <taxon>Corynebacterium</taxon>
    </lineage>
</organism>
<proteinExistence type="inferred from homology"/>
<protein>
    <recommendedName>
        <fullName evidence="2">Cytokinin riboside 5'-monophosphate phosphoribohydrolase</fullName>
        <ecNumber evidence="2">3.2.2.n1</ecNumber>
    </recommendedName>
</protein>
<dbReference type="SUPFAM" id="SSF102405">
    <property type="entry name" value="MCP/YpsA-like"/>
    <property type="match status" value="1"/>
</dbReference>
<evidence type="ECO:0000313" key="4">
    <source>
        <dbReference type="Proteomes" id="UP001220064"/>
    </source>
</evidence>
<reference evidence="3 4" key="1">
    <citation type="submission" date="2020-10" db="EMBL/GenBank/DDBJ databases">
        <title>Complete genome sequence of Corynebacterium massiliense DSM 45435, type strain of Corynebacterium massiliense.</title>
        <authorList>
            <person name="Busche T."/>
            <person name="Kalinowski J."/>
            <person name="Ruckert C."/>
        </authorList>
    </citation>
    <scope>NUCLEOTIDE SEQUENCE [LARGE SCALE GENOMIC DNA]</scope>
    <source>
        <strain evidence="3 4">DSM 45435</strain>
    </source>
</reference>
<dbReference type="Proteomes" id="UP001220064">
    <property type="component" value="Chromosome"/>
</dbReference>
<dbReference type="RefSeq" id="WP_022863170.1">
    <property type="nucleotide sequence ID" value="NZ_ATVG01000007.1"/>
</dbReference>
<comment type="catalytic activity">
    <reaction evidence="2">
        <text>N(6)-(dimethylallyl)adenosine 5'-phosphate + H2O = N(6)-dimethylallyladenine + D-ribose 5-phosphate</text>
        <dbReference type="Rhea" id="RHEA:48560"/>
        <dbReference type="ChEBI" id="CHEBI:15377"/>
        <dbReference type="ChEBI" id="CHEBI:17660"/>
        <dbReference type="ChEBI" id="CHEBI:57526"/>
        <dbReference type="ChEBI" id="CHEBI:78346"/>
        <dbReference type="EC" id="3.2.2.n1"/>
    </reaction>
</comment>
<keyword evidence="2" id="KW-0378">Hydrolase</keyword>
<dbReference type="Pfam" id="PF03641">
    <property type="entry name" value="Lysine_decarbox"/>
    <property type="match status" value="1"/>
</dbReference>
<sequence length="193" mass="20395">MDSIAVYCGSRVGDNPRYASTARALGAALAAHGYRLVYGGGNVGLMGEVADAALTSGGEVVGVMPTELVAREIAHAGLTRLEVVDTMRERKARMEQLAEAFIALPGGIGTFEELTEVLTLQQLGRIRGPIALLDVDGYWQPFVQLLQNAVAAGFVDQKYVDALIVNGDPEEMIASFAQWEAPGDKWGGSGGTL</sequence>
<dbReference type="PANTHER" id="PTHR31223:SF70">
    <property type="entry name" value="LOG FAMILY PROTEIN YJL055W"/>
    <property type="match status" value="1"/>
</dbReference>
<dbReference type="Gene3D" id="3.40.50.450">
    <property type="match status" value="1"/>
</dbReference>
<dbReference type="EMBL" id="CP063189">
    <property type="protein sequence ID" value="WCZ31552.1"/>
    <property type="molecule type" value="Genomic_DNA"/>
</dbReference>
<dbReference type="InterPro" id="IPR005269">
    <property type="entry name" value="LOG"/>
</dbReference>
<evidence type="ECO:0000256" key="1">
    <source>
        <dbReference type="ARBA" id="ARBA00006763"/>
    </source>
</evidence>
<evidence type="ECO:0000256" key="2">
    <source>
        <dbReference type="RuleBase" id="RU363015"/>
    </source>
</evidence>
<keyword evidence="4" id="KW-1185">Reference proteome</keyword>
<gene>
    <name evidence="3" type="primary">yvdD</name>
    <name evidence="3" type="ORF">CMASS_00405</name>
</gene>
<dbReference type="EC" id="3.2.2.n1" evidence="2"/>
<accession>A0ABY7U4F4</accession>
<dbReference type="PANTHER" id="PTHR31223">
    <property type="entry name" value="LOG FAMILY PROTEIN YJL055W"/>
    <property type="match status" value="1"/>
</dbReference>